<sequence length="230" mass="24954">MKVTLSFEESISSDVSIMVDVLRASTTITAALDKFTQIIPCFTPEDAFKLRDETGGVIAGERKGAKVEGFDIGNSPNALKEFNCNTKTLILTTSNGTRILENMKSTVLIGCLNNACSVAEASLELATEHIDLVMAGVWGKFAIEDFLASGEIIYEISKRCGECEISEYAKSAVLARSDYGAVKKAFHESTSGNKLKSLGYENDIEYSLSKNSSKNVGLYKDGSINKINFK</sequence>
<organism evidence="8 9">
    <name type="scientific">Methanobrevibacter millerae</name>
    <dbReference type="NCBI Taxonomy" id="230361"/>
    <lineage>
        <taxon>Archaea</taxon>
        <taxon>Methanobacteriati</taxon>
        <taxon>Methanobacteriota</taxon>
        <taxon>Methanomada group</taxon>
        <taxon>Methanobacteria</taxon>
        <taxon>Methanobacteriales</taxon>
        <taxon>Methanobacteriaceae</taxon>
        <taxon>Methanobrevibacter</taxon>
    </lineage>
</organism>
<evidence type="ECO:0000313" key="9">
    <source>
        <dbReference type="Proteomes" id="UP000762703"/>
    </source>
</evidence>
<dbReference type="AlphaFoldDB" id="A0A8T3VH66"/>
<dbReference type="PANTHER" id="PTHR37311:SF1">
    <property type="entry name" value="2-PHOSPHOSULFOLACTATE PHOSPHATASE-RELATED"/>
    <property type="match status" value="1"/>
</dbReference>
<evidence type="ECO:0000256" key="6">
    <source>
        <dbReference type="ARBA" id="ARBA00033711"/>
    </source>
</evidence>
<dbReference type="GO" id="GO:0019295">
    <property type="term" value="P:coenzyme M biosynthetic process"/>
    <property type="evidence" value="ECO:0007669"/>
    <property type="project" value="InterPro"/>
</dbReference>
<evidence type="ECO:0000256" key="7">
    <source>
        <dbReference type="NCBIfam" id="TIGR00298"/>
    </source>
</evidence>
<comment type="catalytic activity">
    <reaction evidence="6">
        <text>(2R)-O-phospho-3-sulfolactate + H2O = (2R)-3-sulfolactate + phosphate</text>
        <dbReference type="Rhea" id="RHEA:23416"/>
        <dbReference type="ChEBI" id="CHEBI:15377"/>
        <dbReference type="ChEBI" id="CHEBI:15597"/>
        <dbReference type="ChEBI" id="CHEBI:43474"/>
        <dbReference type="ChEBI" id="CHEBI:58738"/>
        <dbReference type="EC" id="3.1.3.71"/>
    </reaction>
</comment>
<protein>
    <recommendedName>
        <fullName evidence="3 7">2-phosphosulfolactate phosphatase</fullName>
        <ecNumber evidence="3 7">3.1.3.71</ecNumber>
    </recommendedName>
</protein>
<keyword evidence="5" id="KW-0460">Magnesium</keyword>
<comment type="caution">
    <text evidence="8">The sequence shown here is derived from an EMBL/GenBank/DDBJ whole genome shotgun (WGS) entry which is preliminary data.</text>
</comment>
<keyword evidence="4 8" id="KW-0378">Hydrolase</keyword>
<gene>
    <name evidence="8" type="primary">comB</name>
    <name evidence="8" type="ORF">E7Z73_02915</name>
</gene>
<dbReference type="NCBIfam" id="TIGR00298">
    <property type="entry name" value="2-phosphosulfolactate phosphatase"/>
    <property type="match status" value="1"/>
</dbReference>
<dbReference type="GO" id="GO:0000287">
    <property type="term" value="F:magnesium ion binding"/>
    <property type="evidence" value="ECO:0007669"/>
    <property type="project" value="InterPro"/>
</dbReference>
<name>A0A8T3VH66_9EURY</name>
<reference evidence="8" key="1">
    <citation type="submission" date="2019-04" db="EMBL/GenBank/DDBJ databases">
        <title>Evolution of Biomass-Degrading Anaerobic Consortia Revealed by Metagenomics.</title>
        <authorList>
            <person name="Peng X."/>
        </authorList>
    </citation>
    <scope>NUCLEOTIDE SEQUENCE</scope>
    <source>
        <strain evidence="8">SIG12</strain>
    </source>
</reference>
<dbReference type="GO" id="GO:0050532">
    <property type="term" value="F:2-phosphosulfolactate phosphatase activity"/>
    <property type="evidence" value="ECO:0007669"/>
    <property type="project" value="UniProtKB-UniRule"/>
</dbReference>
<comment type="cofactor">
    <cofactor evidence="1">
        <name>Mg(2+)</name>
        <dbReference type="ChEBI" id="CHEBI:18420"/>
    </cofactor>
</comment>
<evidence type="ECO:0000313" key="8">
    <source>
        <dbReference type="EMBL" id="MBE6504683.1"/>
    </source>
</evidence>
<evidence type="ECO:0000256" key="1">
    <source>
        <dbReference type="ARBA" id="ARBA00001946"/>
    </source>
</evidence>
<comment type="similarity">
    <text evidence="2">Belongs to the ComB family.</text>
</comment>
<evidence type="ECO:0000256" key="4">
    <source>
        <dbReference type="ARBA" id="ARBA00022801"/>
    </source>
</evidence>
<proteinExistence type="inferred from homology"/>
<dbReference type="PANTHER" id="PTHR37311">
    <property type="entry name" value="2-PHOSPHOSULFOLACTATE PHOSPHATASE-RELATED"/>
    <property type="match status" value="1"/>
</dbReference>
<evidence type="ECO:0000256" key="5">
    <source>
        <dbReference type="ARBA" id="ARBA00022842"/>
    </source>
</evidence>
<dbReference type="InterPro" id="IPR027639">
    <property type="entry name" value="ComB_archaeal"/>
</dbReference>
<evidence type="ECO:0000256" key="2">
    <source>
        <dbReference type="ARBA" id="ARBA00009997"/>
    </source>
</evidence>
<evidence type="ECO:0000256" key="3">
    <source>
        <dbReference type="ARBA" id="ARBA00012953"/>
    </source>
</evidence>
<dbReference type="EMBL" id="SUTE01000023">
    <property type="protein sequence ID" value="MBE6504683.1"/>
    <property type="molecule type" value="Genomic_DNA"/>
</dbReference>
<dbReference type="Gene3D" id="3.90.1560.10">
    <property type="entry name" value="ComB-like"/>
    <property type="match status" value="1"/>
</dbReference>
<dbReference type="GO" id="GO:0050545">
    <property type="term" value="F:sulfopyruvate decarboxylase activity"/>
    <property type="evidence" value="ECO:0007669"/>
    <property type="project" value="TreeGrafter"/>
</dbReference>
<dbReference type="Proteomes" id="UP000762703">
    <property type="component" value="Unassembled WGS sequence"/>
</dbReference>
<dbReference type="SUPFAM" id="SSF142823">
    <property type="entry name" value="ComB-like"/>
    <property type="match status" value="1"/>
</dbReference>
<dbReference type="RefSeq" id="WP_303736327.1">
    <property type="nucleotide sequence ID" value="NZ_SUTE01000023.1"/>
</dbReference>
<dbReference type="InterPro" id="IPR005238">
    <property type="entry name" value="ComB-like"/>
</dbReference>
<dbReference type="Pfam" id="PF04029">
    <property type="entry name" value="2-ph_phosp"/>
    <property type="match status" value="1"/>
</dbReference>
<dbReference type="EC" id="3.1.3.71" evidence="3 7"/>
<accession>A0A8T3VH66</accession>
<dbReference type="InterPro" id="IPR036702">
    <property type="entry name" value="ComB-like_sf"/>
</dbReference>